<dbReference type="PRINTS" id="PR00722">
    <property type="entry name" value="CHYMOTRYPSIN"/>
</dbReference>
<evidence type="ECO:0000256" key="5">
    <source>
        <dbReference type="SAM" id="SignalP"/>
    </source>
</evidence>
<dbReference type="FunFam" id="2.40.10.10:FF:000038">
    <property type="entry name" value="Serine protease"/>
    <property type="match status" value="1"/>
</dbReference>
<comment type="caution">
    <text evidence="7">The sequence shown here is derived from an EMBL/GenBank/DDBJ whole genome shotgun (WGS) entry which is preliminary data.</text>
</comment>
<evidence type="ECO:0000313" key="8">
    <source>
        <dbReference type="Proteomes" id="UP000186922"/>
    </source>
</evidence>
<dbReference type="InterPro" id="IPR051487">
    <property type="entry name" value="Ser/Thr_Proteases_Immune/Dev"/>
</dbReference>
<dbReference type="Pfam" id="PF00089">
    <property type="entry name" value="Trypsin"/>
    <property type="match status" value="1"/>
</dbReference>
<feature type="domain" description="Peptidase S1" evidence="6">
    <location>
        <begin position="286"/>
        <end position="548"/>
    </location>
</feature>
<evidence type="ECO:0000313" key="7">
    <source>
        <dbReference type="EMBL" id="GAU88765.1"/>
    </source>
</evidence>
<sequence>MSRSTIAWSIFFLVGQTVIADDGDDTFVWNSISSSNTNPSSGTEMKSAVLTGRTSSFTPTNFSAVRSRSLVPERKPNDRSLLTDLIGQLGLGSSQTSLENNVLNIQSSNTKFSSTNFGGGNQGFINNGPGIFDGPPPPVAPPVNQGFISGPNQGFVSGGPPPHPVAPGQFLDTLAPLPIPAGCECAQPGDCRTVGQFARTIKRMNQNFCMIGSVLCCSDPRGPVGIGGGRPLPPPPPVNGGFISGPGTGGPIIGGPIGRPAGGGPIIGGPIGGGPIIGGPIGGGPIIGGGAPFLSPPQCGRKGGNPLARTLDAENPIDAAEFGEYPWMAAVLRLDLTYLCGAALIDINIVVTAAHCVARMKGQELIVRLGEYDVEELQEQPFQDVHVRDVIIHGGYHSGTLRNDIAVLILGVPARLNAYIKPVCLPPPQDMSGLICTVTGWGRNGPRGHFSSILKEVDLPIIDNGRCENLLRSAPELGPVFNLHPSMLCAGLPGKDACSGDGGSPLVCNVDGAWRLAGLVSWGIGCGQFPGVYTRVQAFVPWIADVTSQIRG</sequence>
<dbReference type="EMBL" id="BDGG01000001">
    <property type="protein sequence ID" value="GAU88765.1"/>
    <property type="molecule type" value="Genomic_DNA"/>
</dbReference>
<feature type="signal peptide" evidence="5">
    <location>
        <begin position="1"/>
        <end position="20"/>
    </location>
</feature>
<dbReference type="InterPro" id="IPR009003">
    <property type="entry name" value="Peptidase_S1_PA"/>
</dbReference>
<dbReference type="PROSITE" id="PS50240">
    <property type="entry name" value="TRYPSIN_DOM"/>
    <property type="match status" value="1"/>
</dbReference>
<protein>
    <recommendedName>
        <fullName evidence="6">Peptidase S1 domain-containing protein</fullName>
    </recommendedName>
</protein>
<evidence type="ECO:0000256" key="1">
    <source>
        <dbReference type="ARBA" id="ARBA00004613"/>
    </source>
</evidence>
<dbReference type="AlphaFoldDB" id="A0A1D1UK50"/>
<dbReference type="InterPro" id="IPR043504">
    <property type="entry name" value="Peptidase_S1_PA_chymotrypsin"/>
</dbReference>
<dbReference type="PANTHER" id="PTHR24256">
    <property type="entry name" value="TRYPTASE-RELATED"/>
    <property type="match status" value="1"/>
</dbReference>
<dbReference type="OrthoDB" id="5949700at2759"/>
<proteinExistence type="inferred from homology"/>
<dbReference type="PROSITE" id="PS00134">
    <property type="entry name" value="TRYPSIN_HIS"/>
    <property type="match status" value="1"/>
</dbReference>
<accession>A0A1D1UK50</accession>
<dbReference type="STRING" id="947166.A0A1D1UK50"/>
<dbReference type="InterPro" id="IPR001254">
    <property type="entry name" value="Trypsin_dom"/>
</dbReference>
<dbReference type="InterPro" id="IPR001314">
    <property type="entry name" value="Peptidase_S1A"/>
</dbReference>
<evidence type="ECO:0000256" key="3">
    <source>
        <dbReference type="ARBA" id="ARBA00023157"/>
    </source>
</evidence>
<evidence type="ECO:0000259" key="6">
    <source>
        <dbReference type="PROSITE" id="PS50240"/>
    </source>
</evidence>
<dbReference type="SUPFAM" id="SSF50494">
    <property type="entry name" value="Trypsin-like serine proteases"/>
    <property type="match status" value="1"/>
</dbReference>
<name>A0A1D1UK50_RAMVA</name>
<dbReference type="CDD" id="cd00190">
    <property type="entry name" value="Tryp_SPc"/>
    <property type="match status" value="1"/>
</dbReference>
<dbReference type="InterPro" id="IPR018114">
    <property type="entry name" value="TRYPSIN_HIS"/>
</dbReference>
<comment type="similarity">
    <text evidence="4">Belongs to the peptidase S1 family. CLIP subfamily.</text>
</comment>
<keyword evidence="8" id="KW-1185">Reference proteome</keyword>
<reference evidence="7 8" key="1">
    <citation type="journal article" date="2016" name="Nat. Commun.">
        <title>Extremotolerant tardigrade genome and improved radiotolerance of human cultured cells by tardigrade-unique protein.</title>
        <authorList>
            <person name="Hashimoto T."/>
            <person name="Horikawa D.D."/>
            <person name="Saito Y."/>
            <person name="Kuwahara H."/>
            <person name="Kozuka-Hata H."/>
            <person name="Shin-I T."/>
            <person name="Minakuchi Y."/>
            <person name="Ohishi K."/>
            <person name="Motoyama A."/>
            <person name="Aizu T."/>
            <person name="Enomoto A."/>
            <person name="Kondo K."/>
            <person name="Tanaka S."/>
            <person name="Hara Y."/>
            <person name="Koshikawa S."/>
            <person name="Sagara H."/>
            <person name="Miura T."/>
            <person name="Yokobori S."/>
            <person name="Miyagawa K."/>
            <person name="Suzuki Y."/>
            <person name="Kubo T."/>
            <person name="Oyama M."/>
            <person name="Kohara Y."/>
            <person name="Fujiyama A."/>
            <person name="Arakawa K."/>
            <person name="Katayama T."/>
            <person name="Toyoda A."/>
            <person name="Kunieda T."/>
        </authorList>
    </citation>
    <scope>NUCLEOTIDE SEQUENCE [LARGE SCALE GENOMIC DNA]</scope>
    <source>
        <strain evidence="7 8">YOKOZUNA-1</strain>
    </source>
</reference>
<gene>
    <name evidence="7" type="primary">RvY_01402-1</name>
    <name evidence="7" type="synonym">RvY_01402.1</name>
    <name evidence="7" type="ORF">RvY_01402</name>
</gene>
<dbReference type="SMART" id="SM00020">
    <property type="entry name" value="Tryp_SPc"/>
    <property type="match status" value="1"/>
</dbReference>
<dbReference type="GO" id="GO:0004252">
    <property type="term" value="F:serine-type endopeptidase activity"/>
    <property type="evidence" value="ECO:0007669"/>
    <property type="project" value="InterPro"/>
</dbReference>
<keyword evidence="5" id="KW-0732">Signal</keyword>
<organism evidence="7 8">
    <name type="scientific">Ramazzottius varieornatus</name>
    <name type="common">Water bear</name>
    <name type="synonym">Tardigrade</name>
    <dbReference type="NCBI Taxonomy" id="947166"/>
    <lineage>
        <taxon>Eukaryota</taxon>
        <taxon>Metazoa</taxon>
        <taxon>Ecdysozoa</taxon>
        <taxon>Tardigrada</taxon>
        <taxon>Eutardigrada</taxon>
        <taxon>Parachela</taxon>
        <taxon>Hypsibioidea</taxon>
        <taxon>Ramazzottiidae</taxon>
        <taxon>Ramazzottius</taxon>
    </lineage>
</organism>
<dbReference type="GO" id="GO:0006508">
    <property type="term" value="P:proteolysis"/>
    <property type="evidence" value="ECO:0007669"/>
    <property type="project" value="InterPro"/>
</dbReference>
<evidence type="ECO:0000256" key="2">
    <source>
        <dbReference type="ARBA" id="ARBA00022525"/>
    </source>
</evidence>
<dbReference type="GO" id="GO:0005576">
    <property type="term" value="C:extracellular region"/>
    <property type="evidence" value="ECO:0007669"/>
    <property type="project" value="UniProtKB-SubCell"/>
</dbReference>
<evidence type="ECO:0000256" key="4">
    <source>
        <dbReference type="ARBA" id="ARBA00024195"/>
    </source>
</evidence>
<comment type="subcellular location">
    <subcellularLocation>
        <location evidence="1">Secreted</location>
    </subcellularLocation>
</comment>
<keyword evidence="2" id="KW-0964">Secreted</keyword>
<feature type="chain" id="PRO_5008897301" description="Peptidase S1 domain-containing protein" evidence="5">
    <location>
        <begin position="21"/>
        <end position="552"/>
    </location>
</feature>
<dbReference type="Gene3D" id="2.40.10.10">
    <property type="entry name" value="Trypsin-like serine proteases"/>
    <property type="match status" value="1"/>
</dbReference>
<dbReference type="Proteomes" id="UP000186922">
    <property type="component" value="Unassembled WGS sequence"/>
</dbReference>
<keyword evidence="3" id="KW-1015">Disulfide bond</keyword>